<reference evidence="2" key="1">
    <citation type="submission" date="2021-01" db="EMBL/GenBank/DDBJ databases">
        <authorList>
            <person name="Corre E."/>
            <person name="Pelletier E."/>
            <person name="Niang G."/>
            <person name="Scheremetjew M."/>
            <person name="Finn R."/>
            <person name="Kale V."/>
            <person name="Holt S."/>
            <person name="Cochrane G."/>
            <person name="Meng A."/>
            <person name="Brown T."/>
            <person name="Cohen L."/>
        </authorList>
    </citation>
    <scope>NUCLEOTIDE SEQUENCE</scope>
    <source>
        <strain evidence="2">GSBS06</strain>
    </source>
</reference>
<dbReference type="AlphaFoldDB" id="A0A7S3LJQ6"/>
<proteinExistence type="predicted"/>
<organism evidence="2">
    <name type="scientific">Aplanochytrium stocchinoi</name>
    <dbReference type="NCBI Taxonomy" id="215587"/>
    <lineage>
        <taxon>Eukaryota</taxon>
        <taxon>Sar</taxon>
        <taxon>Stramenopiles</taxon>
        <taxon>Bigyra</taxon>
        <taxon>Labyrinthulomycetes</taxon>
        <taxon>Thraustochytrida</taxon>
        <taxon>Thraustochytriidae</taxon>
        <taxon>Aplanochytrium</taxon>
    </lineage>
</organism>
<evidence type="ECO:0000256" key="1">
    <source>
        <dbReference type="SAM" id="MobiDB-lite"/>
    </source>
</evidence>
<gene>
    <name evidence="2" type="ORF">ASTO00021_LOCUS2884</name>
</gene>
<accession>A0A7S3LJQ6</accession>
<feature type="region of interest" description="Disordered" evidence="1">
    <location>
        <begin position="89"/>
        <end position="114"/>
    </location>
</feature>
<name>A0A7S3LJQ6_9STRA</name>
<protein>
    <submittedName>
        <fullName evidence="2">Uncharacterized protein</fullName>
    </submittedName>
</protein>
<sequence length="215" mass="25184">MENEINHLTQKLREEINEMNSFEDAARKLGVYAQIKREVNKPSQQGPELDHGQTLCVRLRDGRVHGGGGNENRFAYGSDKLQDLVDNHNEQKRANKNYNRVRSGYSEDDERNKNERLESVDRRRRLSDLKTKMKEEERFDIFGNLKPKLVQPVNQPMDTEHQQDFFSNLNKNTERNFERTSTDLLSDKYLSNNSLWRNGRSSGRKPVHTDISFTT</sequence>
<evidence type="ECO:0000313" key="2">
    <source>
        <dbReference type="EMBL" id="CAE0432560.1"/>
    </source>
</evidence>
<dbReference type="EMBL" id="HBIN01004132">
    <property type="protein sequence ID" value="CAE0432560.1"/>
    <property type="molecule type" value="Transcribed_RNA"/>
</dbReference>